<dbReference type="EMBL" id="CM012457">
    <property type="protein sequence ID" value="RVE57818.1"/>
    <property type="molecule type" value="Genomic_DNA"/>
</dbReference>
<reference evidence="1 2" key="1">
    <citation type="submission" date="2018-11" db="EMBL/GenBank/DDBJ databases">
        <authorList>
            <person name="Lopez-Roques C."/>
            <person name="Donnadieu C."/>
            <person name="Bouchez O."/>
            <person name="Klopp C."/>
            <person name="Cabau C."/>
            <person name="Zahm M."/>
        </authorList>
    </citation>
    <scope>NUCLEOTIDE SEQUENCE [LARGE SCALE GENOMIC DNA]</scope>
    <source>
        <strain evidence="1">RS831</strain>
        <tissue evidence="1">Whole body</tissue>
    </source>
</reference>
<dbReference type="AlphaFoldDB" id="A0A3S2PQ47"/>
<evidence type="ECO:0000313" key="2">
    <source>
        <dbReference type="Proteomes" id="UP000283210"/>
    </source>
</evidence>
<proteinExistence type="predicted"/>
<accession>A0A3S2PQ47</accession>
<organism evidence="1 2">
    <name type="scientific">Oryzias javanicus</name>
    <name type="common">Javanese ricefish</name>
    <name type="synonym">Aplocheilus javanicus</name>
    <dbReference type="NCBI Taxonomy" id="123683"/>
    <lineage>
        <taxon>Eukaryota</taxon>
        <taxon>Metazoa</taxon>
        <taxon>Chordata</taxon>
        <taxon>Craniata</taxon>
        <taxon>Vertebrata</taxon>
        <taxon>Euteleostomi</taxon>
        <taxon>Actinopterygii</taxon>
        <taxon>Neopterygii</taxon>
        <taxon>Teleostei</taxon>
        <taxon>Neoteleostei</taxon>
        <taxon>Acanthomorphata</taxon>
        <taxon>Ovalentaria</taxon>
        <taxon>Atherinomorphae</taxon>
        <taxon>Beloniformes</taxon>
        <taxon>Adrianichthyidae</taxon>
        <taxon>Oryziinae</taxon>
        <taxon>Oryzias</taxon>
    </lineage>
</organism>
<dbReference type="Proteomes" id="UP000283210">
    <property type="component" value="Chromosome 21"/>
</dbReference>
<reference evidence="1 2" key="2">
    <citation type="submission" date="2019-01" db="EMBL/GenBank/DDBJ databases">
        <title>A chromosome length genome reference of the Java medaka (oryzias javanicus).</title>
        <authorList>
            <person name="Herpin A."/>
            <person name="Takehana Y."/>
            <person name="Naruse K."/>
            <person name="Ansai S."/>
            <person name="Kawaguchi M."/>
        </authorList>
    </citation>
    <scope>NUCLEOTIDE SEQUENCE [LARGE SCALE GENOMIC DNA]</scope>
    <source>
        <strain evidence="1">RS831</strain>
        <tissue evidence="1">Whole body</tissue>
    </source>
</reference>
<protein>
    <submittedName>
        <fullName evidence="1">Uncharacterized protein</fullName>
    </submittedName>
</protein>
<gene>
    <name evidence="1" type="ORF">OJAV_G00203170</name>
</gene>
<name>A0A3S2PQ47_ORYJA</name>
<sequence length="82" mass="9036">MFAFPLTLRLSVAVLLLLFLLLALHHVAFFLSIQSRDTFGSSEPGWSGCFLFSGPSEGQVSLFRNWTDAGICRTSSIKLAQI</sequence>
<keyword evidence="2" id="KW-1185">Reference proteome</keyword>
<evidence type="ECO:0000313" key="1">
    <source>
        <dbReference type="EMBL" id="RVE57818.1"/>
    </source>
</evidence>